<evidence type="ECO:0000313" key="3">
    <source>
        <dbReference type="EMBL" id="MWB97882.1"/>
    </source>
</evidence>
<dbReference type="EMBL" id="WSTA01000014">
    <property type="protein sequence ID" value="MWB97882.1"/>
    <property type="molecule type" value="Genomic_DNA"/>
</dbReference>
<accession>A0A6I4NXL5</accession>
<proteinExistence type="predicted"/>
<keyword evidence="4" id="KW-1185">Reference proteome</keyword>
<organism evidence="3 4">
    <name type="scientific">Agromyces seonyuensis</name>
    <dbReference type="NCBI Taxonomy" id="2662446"/>
    <lineage>
        <taxon>Bacteria</taxon>
        <taxon>Bacillati</taxon>
        <taxon>Actinomycetota</taxon>
        <taxon>Actinomycetes</taxon>
        <taxon>Micrococcales</taxon>
        <taxon>Microbacteriaceae</taxon>
        <taxon>Agromyces</taxon>
    </lineage>
</organism>
<gene>
    <name evidence="3" type="ORF">GB864_04870</name>
</gene>
<keyword evidence="2" id="KW-1133">Transmembrane helix</keyword>
<keyword evidence="2" id="KW-0812">Transmembrane</keyword>
<dbReference type="RefSeq" id="WP_160423229.1">
    <property type="nucleotide sequence ID" value="NZ_WSTA01000014.1"/>
</dbReference>
<feature type="region of interest" description="Disordered" evidence="1">
    <location>
        <begin position="1"/>
        <end position="30"/>
    </location>
</feature>
<evidence type="ECO:0000256" key="2">
    <source>
        <dbReference type="SAM" id="Phobius"/>
    </source>
</evidence>
<name>A0A6I4NXL5_9MICO</name>
<feature type="transmembrane region" description="Helical" evidence="2">
    <location>
        <begin position="38"/>
        <end position="60"/>
    </location>
</feature>
<dbReference type="AlphaFoldDB" id="A0A6I4NXL5"/>
<keyword evidence="2" id="KW-0472">Membrane</keyword>
<evidence type="ECO:0000256" key="1">
    <source>
        <dbReference type="SAM" id="MobiDB-lite"/>
    </source>
</evidence>
<dbReference type="Proteomes" id="UP000438182">
    <property type="component" value="Unassembled WGS sequence"/>
</dbReference>
<protein>
    <submittedName>
        <fullName evidence="3">Uncharacterized protein</fullName>
    </submittedName>
</protein>
<feature type="compositionally biased region" description="Basic and acidic residues" evidence="1">
    <location>
        <begin position="1"/>
        <end position="10"/>
    </location>
</feature>
<evidence type="ECO:0000313" key="4">
    <source>
        <dbReference type="Proteomes" id="UP000438182"/>
    </source>
</evidence>
<sequence>MTTDTGRTRSADSPTTEKAPASAESSVLSRSGRSRTRVGIIIGAAVLVATAVGVGIGVAVTSDGTPVAGPSDGPVHLWNVDTEQLAEAPGAEFAFDQVLHWAASDTDELAPIVCPAESTGAWTFVSEPGSEHAGITGWKAYSMSGFDPEPAEPGRLEVLLPVASLDYQSDGSAGAYEDVRVSGGTLSTGVACVAQDGAVTAAHFRTVHVTAGTGAFTIDPIGG</sequence>
<comment type="caution">
    <text evidence="3">The sequence shown here is derived from an EMBL/GenBank/DDBJ whole genome shotgun (WGS) entry which is preliminary data.</text>
</comment>
<reference evidence="3 4" key="1">
    <citation type="submission" date="2019-12" db="EMBL/GenBank/DDBJ databases">
        <authorList>
            <person name="Kim Y.S."/>
        </authorList>
    </citation>
    <scope>NUCLEOTIDE SEQUENCE [LARGE SCALE GENOMIC DNA]</scope>
    <source>
        <strain evidence="3 4">MMS17-SY077</strain>
    </source>
</reference>